<feature type="domain" description="Enoyl reductase (ER)" evidence="1">
    <location>
        <begin position="10"/>
        <end position="323"/>
    </location>
</feature>
<dbReference type="InterPro" id="IPR036291">
    <property type="entry name" value="NAD(P)-bd_dom_sf"/>
</dbReference>
<gene>
    <name evidence="2" type="ORF">O4H49_09555</name>
</gene>
<dbReference type="SUPFAM" id="SSF50129">
    <property type="entry name" value="GroES-like"/>
    <property type="match status" value="1"/>
</dbReference>
<evidence type="ECO:0000313" key="2">
    <source>
        <dbReference type="EMBL" id="MCZ4281022.1"/>
    </source>
</evidence>
<dbReference type="Proteomes" id="UP001069802">
    <property type="component" value="Unassembled WGS sequence"/>
</dbReference>
<dbReference type="InterPro" id="IPR051397">
    <property type="entry name" value="Zn-ADH-like_protein"/>
</dbReference>
<organism evidence="2 3">
    <name type="scientific">Kiloniella laminariae</name>
    <dbReference type="NCBI Taxonomy" id="454162"/>
    <lineage>
        <taxon>Bacteria</taxon>
        <taxon>Pseudomonadati</taxon>
        <taxon>Pseudomonadota</taxon>
        <taxon>Alphaproteobacteria</taxon>
        <taxon>Rhodospirillales</taxon>
        <taxon>Kiloniellaceae</taxon>
        <taxon>Kiloniella</taxon>
    </lineage>
</organism>
<evidence type="ECO:0000259" key="1">
    <source>
        <dbReference type="SMART" id="SM00829"/>
    </source>
</evidence>
<dbReference type="SUPFAM" id="SSF51735">
    <property type="entry name" value="NAD(P)-binding Rossmann-fold domains"/>
    <property type="match status" value="1"/>
</dbReference>
<dbReference type="Gene3D" id="3.40.50.720">
    <property type="entry name" value="NAD(P)-binding Rossmann-like Domain"/>
    <property type="match status" value="1"/>
</dbReference>
<dbReference type="InterPro" id="IPR013149">
    <property type="entry name" value="ADH-like_C"/>
</dbReference>
<dbReference type="Pfam" id="PF00107">
    <property type="entry name" value="ADH_zinc_N"/>
    <property type="match status" value="1"/>
</dbReference>
<dbReference type="Pfam" id="PF08240">
    <property type="entry name" value="ADH_N"/>
    <property type="match status" value="1"/>
</dbReference>
<protein>
    <submittedName>
        <fullName evidence="2">NADPH:quinone oxidoreductase family protein</fullName>
    </submittedName>
</protein>
<dbReference type="InterPro" id="IPR011032">
    <property type="entry name" value="GroES-like_sf"/>
</dbReference>
<dbReference type="PANTHER" id="PTHR43677">
    <property type="entry name" value="SHORT-CHAIN DEHYDROGENASE/REDUCTASE"/>
    <property type="match status" value="1"/>
</dbReference>
<dbReference type="InterPro" id="IPR020843">
    <property type="entry name" value="ER"/>
</dbReference>
<name>A0ABT4LM30_9PROT</name>
<dbReference type="PANTHER" id="PTHR43677:SF4">
    <property type="entry name" value="QUINONE OXIDOREDUCTASE-LIKE PROTEIN 2"/>
    <property type="match status" value="1"/>
</dbReference>
<accession>A0ABT4LM30</accession>
<sequence length="335" mass="35974">MRALLCQEYGGPECLVLSGDQELPLPGDEEIRIAVHAAGMNFSDNLIIQNRYQEKPPLPFSPGFEAAGVVDAVGKNVSDFKPGDRVLSQTSHGAFAEFVLADRKHVFPLPDSMDFETAAAFPIAYGSAYGALRLMGALQTGENLVVHGATGGVGLAAIEVGKAIGAKVIATASGEEKLALALATGADAVIDYKHEDIKERIRQLTDGKGADVIFDPVGGDTFDASLRSIAWNGRIIIIGFAGGRVQQIPANHLLVKNVSCLGFYWGSFLQHAPDQVATAFSKLFDWHKEGKLTPHISARFPLEQAIEGFQMLQERRVTGKIVLTIQTEIQGKPKP</sequence>
<proteinExistence type="predicted"/>
<dbReference type="SMART" id="SM00829">
    <property type="entry name" value="PKS_ER"/>
    <property type="match status" value="1"/>
</dbReference>
<dbReference type="EMBL" id="JAPWGY010000003">
    <property type="protein sequence ID" value="MCZ4281022.1"/>
    <property type="molecule type" value="Genomic_DNA"/>
</dbReference>
<keyword evidence="3" id="KW-1185">Reference proteome</keyword>
<dbReference type="Gene3D" id="3.90.180.10">
    <property type="entry name" value="Medium-chain alcohol dehydrogenases, catalytic domain"/>
    <property type="match status" value="1"/>
</dbReference>
<dbReference type="RefSeq" id="WP_269423205.1">
    <property type="nucleotide sequence ID" value="NZ_JAPWGY010000003.1"/>
</dbReference>
<dbReference type="CDD" id="cd08241">
    <property type="entry name" value="QOR1"/>
    <property type="match status" value="1"/>
</dbReference>
<evidence type="ECO:0000313" key="3">
    <source>
        <dbReference type="Proteomes" id="UP001069802"/>
    </source>
</evidence>
<dbReference type="InterPro" id="IPR013154">
    <property type="entry name" value="ADH-like_N"/>
</dbReference>
<reference evidence="2" key="1">
    <citation type="submission" date="2022-12" db="EMBL/GenBank/DDBJ databases">
        <title>Bacterial isolates from different developmental stages of Nematostella vectensis.</title>
        <authorList>
            <person name="Fraune S."/>
        </authorList>
    </citation>
    <scope>NUCLEOTIDE SEQUENCE</scope>
    <source>
        <strain evidence="2">G21630-S1</strain>
    </source>
</reference>
<comment type="caution">
    <text evidence="2">The sequence shown here is derived from an EMBL/GenBank/DDBJ whole genome shotgun (WGS) entry which is preliminary data.</text>
</comment>